<dbReference type="InterPro" id="IPR031893">
    <property type="entry name" value="Phage_tail_APC"/>
</dbReference>
<dbReference type="RefSeq" id="WP_224790872.1">
    <property type="nucleotide sequence ID" value="NZ_CABVJF010000002.1"/>
</dbReference>
<dbReference type="EMBL" id="CABVJF010000002">
    <property type="protein sequence ID" value="VVP78402.1"/>
    <property type="molecule type" value="Genomic_DNA"/>
</dbReference>
<proteinExistence type="predicted"/>
<evidence type="ECO:0000313" key="3">
    <source>
        <dbReference type="Proteomes" id="UP000381378"/>
    </source>
</evidence>
<dbReference type="Pfam" id="PF16778">
    <property type="entry name" value="Phage_tail_APC"/>
    <property type="match status" value="1"/>
</dbReference>
<protein>
    <recommendedName>
        <fullName evidence="1">Phage tail assembly chaperone-like domain-containing protein</fullName>
    </recommendedName>
</protein>
<organism evidence="2 3">
    <name type="scientific">Pseudomonas fluorescens</name>
    <dbReference type="NCBI Taxonomy" id="294"/>
    <lineage>
        <taxon>Bacteria</taxon>
        <taxon>Pseudomonadati</taxon>
        <taxon>Pseudomonadota</taxon>
        <taxon>Gammaproteobacteria</taxon>
        <taxon>Pseudomonadales</taxon>
        <taxon>Pseudomonadaceae</taxon>
        <taxon>Pseudomonas</taxon>
    </lineage>
</organism>
<sequence length="167" mass="17986">MLTVISAREPQWNNTGHTSLNLWVTFAETADTLGEMPFTASPEDSEGYGRELFARAVALEFGPVLEPSAEVLERSVLRTRSRLNAEASATIAAQQVALETLQDALRLDLATEAETAALPLKQAALDAWCAYRVYLSRIEAQAGFPGTVVWPSAPSIPFAAAVVPDLV</sequence>
<dbReference type="Proteomes" id="UP000381378">
    <property type="component" value="Unassembled WGS sequence"/>
</dbReference>
<feature type="domain" description="Phage tail assembly chaperone-like" evidence="1">
    <location>
        <begin position="118"/>
        <end position="154"/>
    </location>
</feature>
<dbReference type="AlphaFoldDB" id="A0A5E7RV78"/>
<evidence type="ECO:0000259" key="1">
    <source>
        <dbReference type="Pfam" id="PF16778"/>
    </source>
</evidence>
<evidence type="ECO:0000313" key="2">
    <source>
        <dbReference type="EMBL" id="VVP78402.1"/>
    </source>
</evidence>
<accession>A0A5E7RV78</accession>
<reference evidence="2 3" key="1">
    <citation type="submission" date="2019-09" db="EMBL/GenBank/DDBJ databases">
        <authorList>
            <person name="Chandra G."/>
            <person name="Truman W A."/>
        </authorList>
    </citation>
    <scope>NUCLEOTIDE SEQUENCE [LARGE SCALE GENOMIC DNA]</scope>
    <source>
        <strain evidence="2">PS928</strain>
    </source>
</reference>
<gene>
    <name evidence="2" type="ORF">PS928_00477</name>
</gene>
<name>A0A5E7RV78_PSEFL</name>